<organism evidence="2 3">
    <name type="scientific">Sphingomicrobium lutaoense</name>
    <dbReference type="NCBI Taxonomy" id="515949"/>
    <lineage>
        <taxon>Bacteria</taxon>
        <taxon>Pseudomonadati</taxon>
        <taxon>Pseudomonadota</taxon>
        <taxon>Alphaproteobacteria</taxon>
        <taxon>Sphingomonadales</taxon>
        <taxon>Sphingomonadaceae</taxon>
        <taxon>Sphingomicrobium</taxon>
    </lineage>
</organism>
<dbReference type="Proteomes" id="UP000578569">
    <property type="component" value="Unassembled WGS sequence"/>
</dbReference>
<dbReference type="InterPro" id="IPR051531">
    <property type="entry name" value="N-acetyltransferase"/>
</dbReference>
<dbReference type="PANTHER" id="PTHR43792">
    <property type="entry name" value="GNAT FAMILY, PUTATIVE (AFU_ORTHOLOGUE AFUA_3G00765)-RELATED-RELATED"/>
    <property type="match status" value="1"/>
</dbReference>
<evidence type="ECO:0000259" key="1">
    <source>
        <dbReference type="PROSITE" id="PS51186"/>
    </source>
</evidence>
<evidence type="ECO:0000313" key="3">
    <source>
        <dbReference type="Proteomes" id="UP000578569"/>
    </source>
</evidence>
<dbReference type="EMBL" id="JACICF010000001">
    <property type="protein sequence ID" value="MBB3763274.1"/>
    <property type="molecule type" value="Genomic_DNA"/>
</dbReference>
<dbReference type="PROSITE" id="PS51186">
    <property type="entry name" value="GNAT"/>
    <property type="match status" value="1"/>
</dbReference>
<proteinExistence type="predicted"/>
<dbReference type="SUPFAM" id="SSF55729">
    <property type="entry name" value="Acyl-CoA N-acyltransferases (Nat)"/>
    <property type="match status" value="1"/>
</dbReference>
<keyword evidence="2" id="KW-0808">Transferase</keyword>
<dbReference type="AlphaFoldDB" id="A0A839Z3V1"/>
<dbReference type="GO" id="GO:0016747">
    <property type="term" value="F:acyltransferase activity, transferring groups other than amino-acyl groups"/>
    <property type="evidence" value="ECO:0007669"/>
    <property type="project" value="InterPro"/>
</dbReference>
<dbReference type="InterPro" id="IPR016181">
    <property type="entry name" value="Acyl_CoA_acyltransferase"/>
</dbReference>
<protein>
    <submittedName>
        <fullName evidence="2">RimJ/RimL family protein N-acetyltransferase</fullName>
    </submittedName>
</protein>
<dbReference type="RefSeq" id="WP_183932590.1">
    <property type="nucleotide sequence ID" value="NZ_JACICF010000001.1"/>
</dbReference>
<keyword evidence="3" id="KW-1185">Reference proteome</keyword>
<dbReference type="Gene3D" id="3.40.630.30">
    <property type="match status" value="1"/>
</dbReference>
<name>A0A839Z3V1_9SPHN</name>
<accession>A0A839Z3V1</accession>
<sequence>MTDQQTVAVTDRLLLKTWREEDSRRFWEVMNTPAVMKWLGGPQPFESWHEGFARLQTYQRDYGHCFWLVERQSDGMLLGFCGLKKINYEGAPNMGMPEIGWRFREEAWGKGYAKEAAIACLDLGFDRFGYDEITAVTVSGNEGSWGLMLRLGMREREELAFHDLKYSPLYGPARQWVITKDEWAAERPRVMASAAR</sequence>
<reference evidence="2 3" key="1">
    <citation type="submission" date="2020-08" db="EMBL/GenBank/DDBJ databases">
        <title>Genomic Encyclopedia of Type Strains, Phase IV (KMG-IV): sequencing the most valuable type-strain genomes for metagenomic binning, comparative biology and taxonomic classification.</title>
        <authorList>
            <person name="Goeker M."/>
        </authorList>
    </citation>
    <scope>NUCLEOTIDE SEQUENCE [LARGE SCALE GENOMIC DNA]</scope>
    <source>
        <strain evidence="2 3">DSM 24194</strain>
    </source>
</reference>
<dbReference type="PANTHER" id="PTHR43792:SF1">
    <property type="entry name" value="N-ACETYLTRANSFERASE DOMAIN-CONTAINING PROTEIN"/>
    <property type="match status" value="1"/>
</dbReference>
<feature type="domain" description="N-acetyltransferase" evidence="1">
    <location>
        <begin position="13"/>
        <end position="181"/>
    </location>
</feature>
<gene>
    <name evidence="2" type="ORF">FHS50_000297</name>
</gene>
<comment type="caution">
    <text evidence="2">The sequence shown here is derived from an EMBL/GenBank/DDBJ whole genome shotgun (WGS) entry which is preliminary data.</text>
</comment>
<dbReference type="Pfam" id="PF13302">
    <property type="entry name" value="Acetyltransf_3"/>
    <property type="match status" value="1"/>
</dbReference>
<evidence type="ECO:0000313" key="2">
    <source>
        <dbReference type="EMBL" id="MBB3763274.1"/>
    </source>
</evidence>
<dbReference type="InterPro" id="IPR000182">
    <property type="entry name" value="GNAT_dom"/>
</dbReference>